<evidence type="ECO:0000256" key="5">
    <source>
        <dbReference type="ARBA" id="ARBA00022932"/>
    </source>
</evidence>
<evidence type="ECO:0000256" key="6">
    <source>
        <dbReference type="ARBA" id="ARBA00034754"/>
    </source>
</evidence>
<comment type="catalytic activity">
    <reaction evidence="7">
        <text>DNA(n) + a 2'-deoxyribonucleoside 5'-triphosphate = DNA(n+1) + diphosphate</text>
        <dbReference type="Rhea" id="RHEA:22508"/>
        <dbReference type="Rhea" id="RHEA-COMP:17339"/>
        <dbReference type="Rhea" id="RHEA-COMP:17340"/>
        <dbReference type="ChEBI" id="CHEBI:33019"/>
        <dbReference type="ChEBI" id="CHEBI:61560"/>
        <dbReference type="ChEBI" id="CHEBI:173112"/>
        <dbReference type="EC" id="2.7.7.7"/>
    </reaction>
</comment>
<sequence>MVKVTPAKIEGFLKKPSASLILLHGPDAGQIQEYAERLTRLPDAEVTRLHADVAIKAPGRLHEAASSRGLFATGTPVIRLRGAGDKATRLLKEVLAAPPEARIIVEAGELTAKSSLRKLFEKEAGAAAIACYPFDAQERVKFVDANLRDAGKRAAAGVTDLIAARLPDDRAAARRELEKLVLCAGDDSEIAQELVDSVIADGGDSGLGDAILAAGEGDQRGCERAVQRLLTDGESPVGLIRIALRHFHQLHDTRVAIDTGVSAADAIGKLRPPVFWKDRARLQAQATRWPLPAIERALDRLHATERQAKMTGYPDGTLVAHLFWTIAMQARQLQKGRRR</sequence>
<dbReference type="NCBIfam" id="TIGR01128">
    <property type="entry name" value="holA"/>
    <property type="match status" value="1"/>
</dbReference>
<dbReference type="PANTHER" id="PTHR34388">
    <property type="entry name" value="DNA POLYMERASE III SUBUNIT DELTA"/>
    <property type="match status" value="1"/>
</dbReference>
<dbReference type="PANTHER" id="PTHR34388:SF1">
    <property type="entry name" value="DNA POLYMERASE III SUBUNIT DELTA"/>
    <property type="match status" value="1"/>
</dbReference>
<evidence type="ECO:0000256" key="4">
    <source>
        <dbReference type="ARBA" id="ARBA00022705"/>
    </source>
</evidence>
<keyword evidence="4" id="KW-0235">DNA replication</keyword>
<organism evidence="8 9">
    <name type="scientific">Rhodovibrio sodomensis</name>
    <dbReference type="NCBI Taxonomy" id="1088"/>
    <lineage>
        <taxon>Bacteria</taxon>
        <taxon>Pseudomonadati</taxon>
        <taxon>Pseudomonadota</taxon>
        <taxon>Alphaproteobacteria</taxon>
        <taxon>Rhodospirillales</taxon>
        <taxon>Rhodovibrionaceae</taxon>
        <taxon>Rhodovibrio</taxon>
    </lineage>
</organism>
<name>A0ABS1DA79_9PROT</name>
<keyword evidence="9" id="KW-1185">Reference proteome</keyword>
<evidence type="ECO:0000256" key="7">
    <source>
        <dbReference type="ARBA" id="ARBA00049244"/>
    </source>
</evidence>
<reference evidence="8 9" key="1">
    <citation type="journal article" date="2020" name="Microorganisms">
        <title>Osmotic Adaptation and Compatible Solute Biosynthesis of Phototrophic Bacteria as Revealed from Genome Analyses.</title>
        <authorList>
            <person name="Imhoff J.F."/>
            <person name="Rahn T."/>
            <person name="Kunzel S."/>
            <person name="Keller A."/>
            <person name="Neulinger S.C."/>
        </authorList>
    </citation>
    <scope>NUCLEOTIDE SEQUENCE [LARGE SCALE GENOMIC DNA]</scope>
    <source>
        <strain evidence="8 9">DSM 9895</strain>
    </source>
</reference>
<evidence type="ECO:0000313" key="9">
    <source>
        <dbReference type="Proteomes" id="UP001296873"/>
    </source>
</evidence>
<evidence type="ECO:0000256" key="2">
    <source>
        <dbReference type="ARBA" id="ARBA00022679"/>
    </source>
</evidence>
<dbReference type="Gene3D" id="1.20.272.10">
    <property type="match status" value="1"/>
</dbReference>
<comment type="similarity">
    <text evidence="6">Belongs to the DNA polymerase HolA subunit family.</text>
</comment>
<proteinExistence type="inferred from homology"/>
<keyword evidence="3" id="KW-0548">Nucleotidyltransferase</keyword>
<keyword evidence="5" id="KW-0239">DNA-directed DNA polymerase</keyword>
<dbReference type="EMBL" id="NRRL01000006">
    <property type="protein sequence ID" value="MBK1667332.1"/>
    <property type="molecule type" value="Genomic_DNA"/>
</dbReference>
<dbReference type="EC" id="2.7.7.7" evidence="1"/>
<protein>
    <recommendedName>
        <fullName evidence="1">DNA-directed DNA polymerase</fullName>
        <ecNumber evidence="1">2.7.7.7</ecNumber>
    </recommendedName>
</protein>
<comment type="caution">
    <text evidence="8">The sequence shown here is derived from an EMBL/GenBank/DDBJ whole genome shotgun (WGS) entry which is preliminary data.</text>
</comment>
<evidence type="ECO:0000256" key="1">
    <source>
        <dbReference type="ARBA" id="ARBA00012417"/>
    </source>
</evidence>
<dbReference type="InterPro" id="IPR008921">
    <property type="entry name" value="DNA_pol3_clamp-load_cplx_C"/>
</dbReference>
<gene>
    <name evidence="8" type="ORF">CKO28_04725</name>
</gene>
<dbReference type="Proteomes" id="UP001296873">
    <property type="component" value="Unassembled WGS sequence"/>
</dbReference>
<dbReference type="SUPFAM" id="SSF52540">
    <property type="entry name" value="P-loop containing nucleoside triphosphate hydrolases"/>
    <property type="match status" value="1"/>
</dbReference>
<dbReference type="SUPFAM" id="SSF48019">
    <property type="entry name" value="post-AAA+ oligomerization domain-like"/>
    <property type="match status" value="1"/>
</dbReference>
<accession>A0ABS1DA79</accession>
<evidence type="ECO:0000256" key="3">
    <source>
        <dbReference type="ARBA" id="ARBA00022695"/>
    </source>
</evidence>
<keyword evidence="2" id="KW-0808">Transferase</keyword>
<evidence type="ECO:0000313" key="8">
    <source>
        <dbReference type="EMBL" id="MBK1667332.1"/>
    </source>
</evidence>
<dbReference type="InterPro" id="IPR027417">
    <property type="entry name" value="P-loop_NTPase"/>
</dbReference>
<dbReference type="InterPro" id="IPR005790">
    <property type="entry name" value="DNA_polIII_delta"/>
</dbReference>